<reference evidence="2" key="1">
    <citation type="submission" date="2021-06" db="EMBL/GenBank/DDBJ databases">
        <authorList>
            <person name="Hodson N. C."/>
            <person name="Mongue J. A."/>
            <person name="Jaron S. K."/>
        </authorList>
    </citation>
    <scope>NUCLEOTIDE SEQUENCE</scope>
</reference>
<name>A0A8J2JXG9_9HEXA</name>
<keyword evidence="3" id="KW-1185">Reference proteome</keyword>
<comment type="caution">
    <text evidence="2">The sequence shown here is derived from an EMBL/GenBank/DDBJ whole genome shotgun (WGS) entry which is preliminary data.</text>
</comment>
<organism evidence="2 3">
    <name type="scientific">Allacma fusca</name>
    <dbReference type="NCBI Taxonomy" id="39272"/>
    <lineage>
        <taxon>Eukaryota</taxon>
        <taxon>Metazoa</taxon>
        <taxon>Ecdysozoa</taxon>
        <taxon>Arthropoda</taxon>
        <taxon>Hexapoda</taxon>
        <taxon>Collembola</taxon>
        <taxon>Symphypleona</taxon>
        <taxon>Sminthuridae</taxon>
        <taxon>Allacma</taxon>
    </lineage>
</organism>
<dbReference type="AlphaFoldDB" id="A0A8J2JXG9"/>
<sequence length="210" mass="23451">MEKHFLQAVFFLIVFTQGSNSNPVTKFVTTVIFEHFDNCTTTFVGAAAIVSLFLKNIDESISKLSGLTTWKYGAHTWKDTDHYVFLSQNANIDTLLLSKKSLKIKFRIVVGASVDTGGNPVIKTACSTLVRLVLFKSSKIVYRIEIYSKKHGYWEGKQGPHTNLIQLCQQKMNFTYELFPSIGGGGSGVKWQNGTWKGSMADVLYGNAEF</sequence>
<evidence type="ECO:0008006" key="4">
    <source>
        <dbReference type="Google" id="ProtNLM"/>
    </source>
</evidence>
<accession>A0A8J2JXG9</accession>
<evidence type="ECO:0000313" key="2">
    <source>
        <dbReference type="EMBL" id="CAG7725904.1"/>
    </source>
</evidence>
<dbReference type="Proteomes" id="UP000708208">
    <property type="component" value="Unassembled WGS sequence"/>
</dbReference>
<evidence type="ECO:0000256" key="1">
    <source>
        <dbReference type="SAM" id="SignalP"/>
    </source>
</evidence>
<feature type="non-terminal residue" evidence="2">
    <location>
        <position position="1"/>
    </location>
</feature>
<keyword evidence="1" id="KW-0732">Signal</keyword>
<dbReference type="OrthoDB" id="8050636at2759"/>
<evidence type="ECO:0000313" key="3">
    <source>
        <dbReference type="Proteomes" id="UP000708208"/>
    </source>
</evidence>
<feature type="signal peptide" evidence="1">
    <location>
        <begin position="1"/>
        <end position="21"/>
    </location>
</feature>
<feature type="chain" id="PRO_5035234397" description="Ionotropic glutamate receptor L-glutamate and glycine-binding domain-containing protein" evidence="1">
    <location>
        <begin position="22"/>
        <end position="210"/>
    </location>
</feature>
<gene>
    <name evidence="2" type="ORF">AFUS01_LOCUS14843</name>
</gene>
<proteinExistence type="predicted"/>
<protein>
    <recommendedName>
        <fullName evidence="4">Ionotropic glutamate receptor L-glutamate and glycine-binding domain-containing protein</fullName>
    </recommendedName>
</protein>
<dbReference type="EMBL" id="CAJVCH010128367">
    <property type="protein sequence ID" value="CAG7725904.1"/>
    <property type="molecule type" value="Genomic_DNA"/>
</dbReference>